<evidence type="ECO:0000313" key="1">
    <source>
        <dbReference type="EMBL" id="KIJ45440.1"/>
    </source>
</evidence>
<name>A0A0C9W1P2_SPHS4</name>
<evidence type="ECO:0000313" key="2">
    <source>
        <dbReference type="Proteomes" id="UP000054279"/>
    </source>
</evidence>
<dbReference type="AlphaFoldDB" id="A0A0C9W1P2"/>
<gene>
    <name evidence="1" type="ORF">M422DRAFT_46846</name>
</gene>
<proteinExistence type="predicted"/>
<reference evidence="1 2" key="1">
    <citation type="submission" date="2014-06" db="EMBL/GenBank/DDBJ databases">
        <title>Evolutionary Origins and Diversification of the Mycorrhizal Mutualists.</title>
        <authorList>
            <consortium name="DOE Joint Genome Institute"/>
            <consortium name="Mycorrhizal Genomics Consortium"/>
            <person name="Kohler A."/>
            <person name="Kuo A."/>
            <person name="Nagy L.G."/>
            <person name="Floudas D."/>
            <person name="Copeland A."/>
            <person name="Barry K.W."/>
            <person name="Cichocki N."/>
            <person name="Veneault-Fourrey C."/>
            <person name="LaButti K."/>
            <person name="Lindquist E.A."/>
            <person name="Lipzen A."/>
            <person name="Lundell T."/>
            <person name="Morin E."/>
            <person name="Murat C."/>
            <person name="Riley R."/>
            <person name="Ohm R."/>
            <person name="Sun H."/>
            <person name="Tunlid A."/>
            <person name="Henrissat B."/>
            <person name="Grigoriev I.V."/>
            <person name="Hibbett D.S."/>
            <person name="Martin F."/>
        </authorList>
    </citation>
    <scope>NUCLEOTIDE SEQUENCE [LARGE SCALE GENOMIC DNA]</scope>
    <source>
        <strain evidence="1 2">SS14</strain>
    </source>
</reference>
<accession>A0A0C9W1P2</accession>
<protein>
    <submittedName>
        <fullName evidence="1">Uncharacterized protein</fullName>
    </submittedName>
</protein>
<organism evidence="1 2">
    <name type="scientific">Sphaerobolus stellatus (strain SS14)</name>
    <dbReference type="NCBI Taxonomy" id="990650"/>
    <lineage>
        <taxon>Eukaryota</taxon>
        <taxon>Fungi</taxon>
        <taxon>Dikarya</taxon>
        <taxon>Basidiomycota</taxon>
        <taxon>Agaricomycotina</taxon>
        <taxon>Agaricomycetes</taxon>
        <taxon>Phallomycetidae</taxon>
        <taxon>Geastrales</taxon>
        <taxon>Sphaerobolaceae</taxon>
        <taxon>Sphaerobolus</taxon>
    </lineage>
</organism>
<keyword evidence="2" id="KW-1185">Reference proteome</keyword>
<sequence length="156" mass="18040">MWGELSRCPSLQRNGMHTKAFPLMSALCGKGRKQVYLRRSTEHQWPSSTLPIKITSNVADDFTYPPPYLRYCTVQPLTETDIVQFLKYRPGVAIPSSLRVFTSNIHCRDLNMRIYEDINNKLRLRARITQRESEIIAKAAELLVKDDSDQNELLQL</sequence>
<dbReference type="Proteomes" id="UP000054279">
    <property type="component" value="Unassembled WGS sequence"/>
</dbReference>
<dbReference type="EMBL" id="KN837112">
    <property type="protein sequence ID" value="KIJ45440.1"/>
    <property type="molecule type" value="Genomic_DNA"/>
</dbReference>
<dbReference type="HOGENOM" id="CLU_1687823_0_0_1"/>